<feature type="compositionally biased region" description="Basic and acidic residues" evidence="10">
    <location>
        <begin position="197"/>
        <end position="213"/>
    </location>
</feature>
<evidence type="ECO:0000256" key="4">
    <source>
        <dbReference type="ARBA" id="ARBA00022728"/>
    </source>
</evidence>
<keyword evidence="7 8" id="KW-0539">Nucleus</keyword>
<organism evidence="11 12">
    <name type="scientific">Cordyceps fumosorosea (strain ARSEF 2679)</name>
    <name type="common">Isaria fumosorosea</name>
    <dbReference type="NCBI Taxonomy" id="1081104"/>
    <lineage>
        <taxon>Eukaryota</taxon>
        <taxon>Fungi</taxon>
        <taxon>Dikarya</taxon>
        <taxon>Ascomycota</taxon>
        <taxon>Pezizomycotina</taxon>
        <taxon>Sordariomycetes</taxon>
        <taxon>Hypocreomycetidae</taxon>
        <taxon>Hypocreales</taxon>
        <taxon>Cordycipitaceae</taxon>
        <taxon>Cordyceps</taxon>
    </lineage>
</organism>
<dbReference type="HAMAP" id="MF_03226">
    <property type="entry name" value="YJU2"/>
    <property type="match status" value="1"/>
</dbReference>
<comment type="subunit">
    <text evidence="8">Component of the spliceosome. Present in the activated B complex, the catalytically activated B* complex which catalyzes the branching, the catalytic step 1 C complex catalyzing the exon ligation, and the postcatalytic P complex containing the ligated exons (mRNA) and the excised lariat intron.</text>
</comment>
<evidence type="ECO:0000313" key="11">
    <source>
        <dbReference type="EMBL" id="OAA71579.1"/>
    </source>
</evidence>
<evidence type="ECO:0000256" key="9">
    <source>
        <dbReference type="SAM" id="Coils"/>
    </source>
</evidence>
<dbReference type="InterPro" id="IPR043701">
    <property type="entry name" value="Yju2"/>
</dbReference>
<dbReference type="PANTHER" id="PTHR12111:SF1">
    <property type="entry name" value="SPLICING FACTOR YJU2"/>
    <property type="match status" value="1"/>
</dbReference>
<dbReference type="GO" id="GO:0046872">
    <property type="term" value="F:metal ion binding"/>
    <property type="evidence" value="ECO:0007669"/>
    <property type="project" value="UniProtKB-KW"/>
</dbReference>
<dbReference type="Proteomes" id="UP000076744">
    <property type="component" value="Unassembled WGS sequence"/>
</dbReference>
<keyword evidence="6" id="KW-0508">mRNA splicing</keyword>
<dbReference type="EMBL" id="AZHB01000003">
    <property type="protein sequence ID" value="OAA71579.1"/>
    <property type="molecule type" value="Genomic_DNA"/>
</dbReference>
<protein>
    <recommendedName>
        <fullName evidence="8">Splicing factor YJU2</fullName>
    </recommendedName>
</protein>
<comment type="subcellular location">
    <subcellularLocation>
        <location evidence="1 8">Nucleus</location>
    </subcellularLocation>
</comment>
<evidence type="ECO:0000256" key="6">
    <source>
        <dbReference type="ARBA" id="ARBA00023187"/>
    </source>
</evidence>
<dbReference type="RefSeq" id="XP_018707460.1">
    <property type="nucleotide sequence ID" value="XM_018845737.1"/>
</dbReference>
<evidence type="ECO:0000256" key="2">
    <source>
        <dbReference type="ARBA" id="ARBA00022664"/>
    </source>
</evidence>
<evidence type="ECO:0000313" key="12">
    <source>
        <dbReference type="Proteomes" id="UP000076744"/>
    </source>
</evidence>
<evidence type="ECO:0000256" key="5">
    <source>
        <dbReference type="ARBA" id="ARBA00022833"/>
    </source>
</evidence>
<comment type="caution">
    <text evidence="11">The sequence shown here is derived from an EMBL/GenBank/DDBJ whole genome shotgun (WGS) entry which is preliminary data.</text>
</comment>
<keyword evidence="2" id="KW-0507">mRNA processing</keyword>
<keyword evidence="5 8" id="KW-0862">Zinc</keyword>
<evidence type="ECO:0000256" key="8">
    <source>
        <dbReference type="HAMAP-Rule" id="MF_03226"/>
    </source>
</evidence>
<feature type="region of interest" description="Disordered" evidence="10">
    <location>
        <begin position="197"/>
        <end position="267"/>
    </location>
</feature>
<dbReference type="GO" id="GO:0000349">
    <property type="term" value="P:generation of catalytic spliceosome for first transesterification step"/>
    <property type="evidence" value="ECO:0007669"/>
    <property type="project" value="UniProtKB-UniRule"/>
</dbReference>
<sequence>MSERKVLQKYYPADFDPRALARKSGPKKTGPRVQPVRLMAPFSMKCLTCGEFIYRGRKFNSRKVTDQSQRYLNIQIFSFHIKCTRCSAEITFRTDPQNNDYAMVSGAVRNMEPWRDRATAGESLDARLDRLEMEEAEAAGEHEAERDAMSELEAKNADARREMAAADALDEIRQRNARIHRSEKDGVDFADAVVRGEDEERARQDAEDAEASRRAFAKAARSAEQESSRPDLAAVVTEKDAAARPADEEVSEMPPPPVPVPSFKRTVKKKKDLSAALGIKKKPALV</sequence>
<feature type="binding site" evidence="8">
    <location>
        <position position="86"/>
    </location>
    <ligand>
        <name>Zn(2+)</name>
        <dbReference type="ChEBI" id="CHEBI:29105"/>
    </ligand>
</feature>
<feature type="compositionally biased region" description="Basic and acidic residues" evidence="10">
    <location>
        <begin position="237"/>
        <end position="247"/>
    </location>
</feature>
<feature type="binding site" evidence="8">
    <location>
        <position position="46"/>
    </location>
    <ligand>
        <name>Zn(2+)</name>
        <dbReference type="ChEBI" id="CHEBI:29105"/>
    </ligand>
</feature>
<reference evidence="11 12" key="1">
    <citation type="journal article" date="2016" name="Genome Biol. Evol.">
        <title>Divergent and convergent evolution of fungal pathogenicity.</title>
        <authorList>
            <person name="Shang Y."/>
            <person name="Xiao G."/>
            <person name="Zheng P."/>
            <person name="Cen K."/>
            <person name="Zhan S."/>
            <person name="Wang C."/>
        </authorList>
    </citation>
    <scope>NUCLEOTIDE SEQUENCE [LARGE SCALE GENOMIC DNA]</scope>
    <source>
        <strain evidence="11 12">ARSEF 2679</strain>
    </source>
</reference>
<dbReference type="GeneID" id="30018422"/>
<gene>
    <name evidence="11" type="ORF">ISF_02130</name>
</gene>
<feature type="binding site" evidence="8">
    <location>
        <position position="49"/>
    </location>
    <ligand>
        <name>Zn(2+)</name>
        <dbReference type="ChEBI" id="CHEBI:29105"/>
    </ligand>
</feature>
<dbReference type="OrthoDB" id="674963at2759"/>
<comment type="similarity">
    <text evidence="8">Belongs to the CWC16 family. YJU2 subfamily.</text>
</comment>
<dbReference type="AlphaFoldDB" id="A0A162MW96"/>
<comment type="function">
    <text evidence="8">Part of the spliceosome which catalyzes two sequential transesterification reactions, first the excision of the non-coding intron from pre-mRNA and then the ligation of the coding exons to form the mature mRNA. Plays a role in stabilizing the structure of the spliceosome catalytic core and docking of the branch helix into the active site, producing 5'-exon and lariat intron-3'-intermediates.</text>
</comment>
<evidence type="ECO:0000256" key="3">
    <source>
        <dbReference type="ARBA" id="ARBA00022723"/>
    </source>
</evidence>
<feature type="binding site" evidence="8">
    <location>
        <position position="83"/>
    </location>
    <ligand>
        <name>Zn(2+)</name>
        <dbReference type="ChEBI" id="CHEBI:29105"/>
    </ligand>
</feature>
<keyword evidence="4 8" id="KW-0747">Spliceosome</keyword>
<keyword evidence="12" id="KW-1185">Reference proteome</keyword>
<accession>A0A162MW96</accession>
<dbReference type="GO" id="GO:0071006">
    <property type="term" value="C:U2-type catalytic step 1 spliceosome"/>
    <property type="evidence" value="ECO:0007669"/>
    <property type="project" value="UniProtKB-UniRule"/>
</dbReference>
<evidence type="ECO:0000256" key="1">
    <source>
        <dbReference type="ARBA" id="ARBA00004123"/>
    </source>
</evidence>
<dbReference type="InterPro" id="IPR007590">
    <property type="entry name" value="Saf4/Yju2"/>
</dbReference>
<dbReference type="STRING" id="1081104.A0A162MW96"/>
<dbReference type="PANTHER" id="PTHR12111">
    <property type="entry name" value="SPLICING FACTOR YJU2"/>
    <property type="match status" value="1"/>
</dbReference>
<keyword evidence="3 8" id="KW-0479">Metal-binding</keyword>
<evidence type="ECO:0000256" key="10">
    <source>
        <dbReference type="SAM" id="MobiDB-lite"/>
    </source>
</evidence>
<proteinExistence type="inferred from homology"/>
<dbReference type="Pfam" id="PF04502">
    <property type="entry name" value="Saf4_Yju2"/>
    <property type="match status" value="1"/>
</dbReference>
<feature type="coiled-coil region" evidence="9">
    <location>
        <begin position="142"/>
        <end position="169"/>
    </location>
</feature>
<name>A0A162MW96_CORFA</name>
<keyword evidence="9" id="KW-0175">Coiled coil</keyword>
<evidence type="ECO:0000256" key="7">
    <source>
        <dbReference type="ARBA" id="ARBA00023242"/>
    </source>
</evidence>